<sequence length="90" mass="10510">MAWKQRAFYSRAICPSHKASAKAVTKAKADSWEKLDEVMESNFQTANKVYLETIRWLRVDDNAILDLYFTSFNCRIPDGFEEIMLEQTLL</sequence>
<reference evidence="3" key="1">
    <citation type="submission" date="2016-06" db="UniProtKB">
        <authorList>
            <consortium name="WormBaseParasite"/>
        </authorList>
    </citation>
    <scope>IDENTIFICATION</scope>
</reference>
<dbReference type="AlphaFoldDB" id="A0A183IYX0"/>
<accession>A0A183IYX0</accession>
<evidence type="ECO:0000313" key="3">
    <source>
        <dbReference type="WBParaSite" id="SBAD_0000913801-mRNA-1"/>
    </source>
</evidence>
<protein>
    <submittedName>
        <fullName evidence="3">Terpene_synth_C domain-containing protein</fullName>
    </submittedName>
</protein>
<dbReference type="OrthoDB" id="40953at2759"/>
<evidence type="ECO:0000313" key="1">
    <source>
        <dbReference type="EMBL" id="VDP19474.1"/>
    </source>
</evidence>
<dbReference type="WBParaSite" id="SBAD_0000913801-mRNA-1">
    <property type="protein sequence ID" value="SBAD_0000913801-mRNA-1"/>
    <property type="gene ID" value="SBAD_0000913801"/>
</dbReference>
<dbReference type="Proteomes" id="UP000270296">
    <property type="component" value="Unassembled WGS sequence"/>
</dbReference>
<organism evidence="3">
    <name type="scientific">Soboliphyme baturini</name>
    <dbReference type="NCBI Taxonomy" id="241478"/>
    <lineage>
        <taxon>Eukaryota</taxon>
        <taxon>Metazoa</taxon>
        <taxon>Ecdysozoa</taxon>
        <taxon>Nematoda</taxon>
        <taxon>Enoplea</taxon>
        <taxon>Dorylaimia</taxon>
        <taxon>Dioctophymatida</taxon>
        <taxon>Dioctophymatoidea</taxon>
        <taxon>Soboliphymatidae</taxon>
        <taxon>Soboliphyme</taxon>
    </lineage>
</organism>
<gene>
    <name evidence="1" type="ORF">SBAD_LOCUS8818</name>
</gene>
<keyword evidence="2" id="KW-1185">Reference proteome</keyword>
<evidence type="ECO:0000313" key="2">
    <source>
        <dbReference type="Proteomes" id="UP000270296"/>
    </source>
</evidence>
<proteinExistence type="predicted"/>
<dbReference type="EMBL" id="UZAM01012002">
    <property type="protein sequence ID" value="VDP19474.1"/>
    <property type="molecule type" value="Genomic_DNA"/>
</dbReference>
<name>A0A183IYX0_9BILA</name>
<reference evidence="1 2" key="2">
    <citation type="submission" date="2018-11" db="EMBL/GenBank/DDBJ databases">
        <authorList>
            <consortium name="Pathogen Informatics"/>
        </authorList>
    </citation>
    <scope>NUCLEOTIDE SEQUENCE [LARGE SCALE GENOMIC DNA]</scope>
</reference>